<feature type="coiled-coil region" evidence="1">
    <location>
        <begin position="31"/>
        <end position="79"/>
    </location>
</feature>
<sequence length="133" mass="15343">MDLDSNSRHELQAAIDRTNGAQSLKHFLFEKSQKGEALKEEEEEYVDLLNRQEVIERQLESTTKQRDLLKEEIQALTIDGELLQKLYAQRDELLDFMVVESPTVNDLHYSSRFLVSSPSIMVCGAIPFYFAFA</sequence>
<keyword evidence="4" id="KW-1185">Reference proteome</keyword>
<evidence type="ECO:0000256" key="1">
    <source>
        <dbReference type="SAM" id="Coils"/>
    </source>
</evidence>
<evidence type="ECO:0000313" key="4">
    <source>
        <dbReference type="Proteomes" id="UP001054945"/>
    </source>
</evidence>
<evidence type="ECO:0000313" key="3">
    <source>
        <dbReference type="EMBL" id="GIY97663.1"/>
    </source>
</evidence>
<protein>
    <submittedName>
        <fullName evidence="3">Uncharacterized protein</fullName>
    </submittedName>
</protein>
<gene>
    <name evidence="3" type="primary">AVEN_52750_1</name>
    <name evidence="3" type="ORF">CEXT_527791</name>
</gene>
<comment type="caution">
    <text evidence="3">The sequence shown here is derived from an EMBL/GenBank/DDBJ whole genome shotgun (WGS) entry which is preliminary data.</text>
</comment>
<evidence type="ECO:0000256" key="2">
    <source>
        <dbReference type="SAM" id="Phobius"/>
    </source>
</evidence>
<proteinExistence type="predicted"/>
<keyword evidence="2" id="KW-0472">Membrane</keyword>
<dbReference type="EMBL" id="BPLR01018197">
    <property type="protein sequence ID" value="GIY97663.1"/>
    <property type="molecule type" value="Genomic_DNA"/>
</dbReference>
<organism evidence="3 4">
    <name type="scientific">Caerostris extrusa</name>
    <name type="common">Bark spider</name>
    <name type="synonym">Caerostris bankana</name>
    <dbReference type="NCBI Taxonomy" id="172846"/>
    <lineage>
        <taxon>Eukaryota</taxon>
        <taxon>Metazoa</taxon>
        <taxon>Ecdysozoa</taxon>
        <taxon>Arthropoda</taxon>
        <taxon>Chelicerata</taxon>
        <taxon>Arachnida</taxon>
        <taxon>Araneae</taxon>
        <taxon>Araneomorphae</taxon>
        <taxon>Entelegynae</taxon>
        <taxon>Araneoidea</taxon>
        <taxon>Araneidae</taxon>
        <taxon>Caerostris</taxon>
    </lineage>
</organism>
<keyword evidence="2" id="KW-0812">Transmembrane</keyword>
<keyword evidence="1" id="KW-0175">Coiled coil</keyword>
<dbReference type="Proteomes" id="UP001054945">
    <property type="component" value="Unassembled WGS sequence"/>
</dbReference>
<accession>A0AAV4XSV1</accession>
<reference evidence="3 4" key="1">
    <citation type="submission" date="2021-06" db="EMBL/GenBank/DDBJ databases">
        <title>Caerostris extrusa draft genome.</title>
        <authorList>
            <person name="Kono N."/>
            <person name="Arakawa K."/>
        </authorList>
    </citation>
    <scope>NUCLEOTIDE SEQUENCE [LARGE SCALE GENOMIC DNA]</scope>
</reference>
<dbReference type="AlphaFoldDB" id="A0AAV4XSV1"/>
<name>A0AAV4XSV1_CAEEX</name>
<keyword evidence="2" id="KW-1133">Transmembrane helix</keyword>
<feature type="transmembrane region" description="Helical" evidence="2">
    <location>
        <begin position="113"/>
        <end position="132"/>
    </location>
</feature>